<evidence type="ECO:0000256" key="2">
    <source>
        <dbReference type="ARBA" id="ARBA00007494"/>
    </source>
</evidence>
<evidence type="ECO:0000313" key="13">
    <source>
        <dbReference type="EMBL" id="KAL3721770.1"/>
    </source>
</evidence>
<dbReference type="InterPro" id="IPR018314">
    <property type="entry name" value="RsmB/NOL1/NOP2-like_CS"/>
</dbReference>
<feature type="binding site" evidence="10">
    <location>
        <begin position="263"/>
        <end position="269"/>
    </location>
    <ligand>
        <name>S-adenosyl-L-methionine</name>
        <dbReference type="ChEBI" id="CHEBI:59789"/>
    </ligand>
</feature>
<dbReference type="GO" id="GO:0030488">
    <property type="term" value="P:tRNA methylation"/>
    <property type="evidence" value="ECO:0007669"/>
    <property type="project" value="UniProtKB-ARBA"/>
</dbReference>
<feature type="compositionally biased region" description="Gly residues" evidence="11">
    <location>
        <begin position="93"/>
        <end position="103"/>
    </location>
</feature>
<dbReference type="GO" id="GO:0008168">
    <property type="term" value="F:methyltransferase activity"/>
    <property type="evidence" value="ECO:0007669"/>
    <property type="project" value="UniProtKB-KW"/>
</dbReference>
<dbReference type="PRINTS" id="PR02011">
    <property type="entry name" value="RCMTNCL1"/>
</dbReference>
<keyword evidence="9" id="KW-0539">Nucleus</keyword>
<feature type="compositionally biased region" description="Basic residues" evidence="11">
    <location>
        <begin position="66"/>
        <end position="82"/>
    </location>
</feature>
<dbReference type="EMBL" id="JBJKBG010000009">
    <property type="protein sequence ID" value="KAL3721770.1"/>
    <property type="molecule type" value="Genomic_DNA"/>
</dbReference>
<dbReference type="InterPro" id="IPR057285">
    <property type="entry name" value="Pre-PUA_NSUN2"/>
</dbReference>
<keyword evidence="4 10" id="KW-0489">Methyltransferase</keyword>
<evidence type="ECO:0000256" key="1">
    <source>
        <dbReference type="ARBA" id="ARBA00004123"/>
    </source>
</evidence>
<dbReference type="FunFam" id="3.40.50.150:FF:000153">
    <property type="entry name" value="S-adenosyl-L-methionine-dependent methyltransferase superfamily protein"/>
    <property type="match status" value="1"/>
</dbReference>
<evidence type="ECO:0000256" key="5">
    <source>
        <dbReference type="ARBA" id="ARBA00022679"/>
    </source>
</evidence>
<keyword evidence="14" id="KW-1185">Reference proteome</keyword>
<evidence type="ECO:0000256" key="10">
    <source>
        <dbReference type="PROSITE-ProRule" id="PRU01023"/>
    </source>
</evidence>
<comment type="subcellular location">
    <subcellularLocation>
        <location evidence="1">Nucleus</location>
    </subcellularLocation>
</comment>
<dbReference type="Gene3D" id="3.40.50.150">
    <property type="entry name" value="Vaccinia Virus protein VP39"/>
    <property type="match status" value="1"/>
</dbReference>
<evidence type="ECO:0000259" key="12">
    <source>
        <dbReference type="PROSITE" id="PS51686"/>
    </source>
</evidence>
<organism evidence="13 14">
    <name type="scientific">Eucalyptus globulus</name>
    <name type="common">Tasmanian blue gum</name>
    <dbReference type="NCBI Taxonomy" id="34317"/>
    <lineage>
        <taxon>Eukaryota</taxon>
        <taxon>Viridiplantae</taxon>
        <taxon>Streptophyta</taxon>
        <taxon>Embryophyta</taxon>
        <taxon>Tracheophyta</taxon>
        <taxon>Spermatophyta</taxon>
        <taxon>Magnoliopsida</taxon>
        <taxon>eudicotyledons</taxon>
        <taxon>Gunneridae</taxon>
        <taxon>Pentapetalae</taxon>
        <taxon>rosids</taxon>
        <taxon>malvids</taxon>
        <taxon>Myrtales</taxon>
        <taxon>Myrtaceae</taxon>
        <taxon>Myrtoideae</taxon>
        <taxon>Eucalypteae</taxon>
        <taxon>Eucalyptus</taxon>
    </lineage>
</organism>
<proteinExistence type="inferred from homology"/>
<feature type="domain" description="SAM-dependent MTase RsmB/NOP-type" evidence="12">
    <location>
        <begin position="145"/>
        <end position="551"/>
    </location>
</feature>
<dbReference type="SUPFAM" id="SSF53335">
    <property type="entry name" value="S-adenosyl-L-methionine-dependent methyltransferases"/>
    <property type="match status" value="1"/>
</dbReference>
<name>A0ABD3JBD4_EUCGL</name>
<evidence type="ECO:0000256" key="4">
    <source>
        <dbReference type="ARBA" id="ARBA00022603"/>
    </source>
</evidence>
<feature type="binding site" evidence="10">
    <location>
        <position position="360"/>
    </location>
    <ligand>
        <name>S-adenosyl-L-methionine</name>
        <dbReference type="ChEBI" id="CHEBI:59789"/>
    </ligand>
</feature>
<comment type="caution">
    <text evidence="10">Lacks conserved residue(s) required for the propagation of feature annotation.</text>
</comment>
<keyword evidence="5 10" id="KW-0808">Transferase</keyword>
<dbReference type="PRINTS" id="PR02008">
    <property type="entry name" value="RCMTFAMILY"/>
</dbReference>
<dbReference type="AlphaFoldDB" id="A0ABD3JBD4"/>
<feature type="active site" description="Nucleophile" evidence="10">
    <location>
        <position position="413"/>
    </location>
</feature>
<dbReference type="GO" id="GO:0000049">
    <property type="term" value="F:tRNA binding"/>
    <property type="evidence" value="ECO:0007669"/>
    <property type="project" value="UniProtKB-KW"/>
</dbReference>
<dbReference type="PROSITE" id="PS01153">
    <property type="entry name" value="NOL1_NOP2_SUN"/>
    <property type="match status" value="1"/>
</dbReference>
<comment type="caution">
    <text evidence="13">The sequence shown here is derived from an EMBL/GenBank/DDBJ whole genome shotgun (WGS) entry which is preliminary data.</text>
</comment>
<dbReference type="InterPro" id="IPR029063">
    <property type="entry name" value="SAM-dependent_MTases_sf"/>
</dbReference>
<feature type="binding site" evidence="10">
    <location>
        <position position="295"/>
    </location>
    <ligand>
        <name>S-adenosyl-L-methionine</name>
        <dbReference type="ChEBI" id="CHEBI:59789"/>
    </ligand>
</feature>
<gene>
    <name evidence="13" type="ORF">ACJRO7_034157</name>
</gene>
<dbReference type="PROSITE" id="PS51686">
    <property type="entry name" value="SAM_MT_RSMB_NOP"/>
    <property type="match status" value="1"/>
</dbReference>
<dbReference type="Pfam" id="PF01189">
    <property type="entry name" value="Methyltr_RsmB-F"/>
    <property type="match status" value="1"/>
</dbReference>
<dbReference type="PANTHER" id="PTHR22808">
    <property type="entry name" value="NCL1 YEAST -RELATED NOL1/NOP2/FMU SUN DOMAIN-CONTAINING"/>
    <property type="match status" value="1"/>
</dbReference>
<keyword evidence="6 10" id="KW-0949">S-adenosyl-L-methionine</keyword>
<dbReference type="GO" id="GO:0005634">
    <property type="term" value="C:nucleus"/>
    <property type="evidence" value="ECO:0007669"/>
    <property type="project" value="UniProtKB-SubCell"/>
</dbReference>
<dbReference type="InterPro" id="IPR057286">
    <property type="entry name" value="PUA_NSUN2"/>
</dbReference>
<dbReference type="InterPro" id="IPR049560">
    <property type="entry name" value="MeTrfase_RsmB-F_NOP2_cat"/>
</dbReference>
<sequence>MQAPFSVVWEKPRSPNPAMQPLPFFNLSPPPPLAAPRRHSRSELAADGASPPPPEQPRPETVDGRRGRRPSGGRPQRTRFERRRGSVSTRPTSGGGGGGSGGESDGDGDHADGAPPWRLSFVQNRAFEEYYREQGIVPAEEWDAFIEYLRKPLPATFRINSCSRFCFDIRSQLESEFSNNLQAEFIDGNEVEAVKPLPWYPDNLAWQSNFCRKQLRKNPNLERFHEFLKLENEIGNITRQEAVSMVPPLLLDMLPEHFVLDMCAAPGSKTYQMLEILNQSTNSRLLPEGLIVANDVGFKRSDVLIHKMKRMCTANLMVTNHEAQNFPGCLASISHSNASEKASLSDQEISQILFDRVLCDVPCSGDGTLRKAPNLWWRWKAGIANGLHGLQVQIAMRGISLLKVGGRMVYSTCSMNPVENEAVVAEILRRCGDSVELVDVSSELPQLVRRPGLRKWKVRDKFSWFYSFPDVPETRRGGVASSMFPSGRTQMEEAIEREFSNIKISKNGFRQLENYLTADTEISDFPLERCMRIMPHDQNGGAFFIAVFQKLAASPAMHVEATSSQGTLFTESTEQLNKFPDQVLRESLQLEIFPKSVLETDFTDCPDKSSLKSGHCHTCTEQNPLKIKGLCDQEKAEDKGMFQNQSKWNGVDPVVFLKDEAVINSIRTFYGIDESFPLSGHLVTRNAESDLVKRIYYVSKSVKDLLELNFQVGQQLKITYVGQKMFERKKSKEDPSAACVFRISSEGLPIILPHITKQILHASPTDFRHLLLYKSRKFANFVFAFWQIHSPKAEPNGPNVEFGEKASKLKPGCCVVVLSKDGESPFSDNRVDESTVAISCWKGKVCLNVMASDDDCQELLQRLRLCEGTGKESPLHVNKPSENSDGEM</sequence>
<comment type="similarity">
    <text evidence="2 10">Belongs to the class I-like SAM-binding methyltransferase superfamily. RsmB/NOP family.</text>
</comment>
<evidence type="ECO:0000256" key="11">
    <source>
        <dbReference type="SAM" id="MobiDB-lite"/>
    </source>
</evidence>
<dbReference type="PANTHER" id="PTHR22808:SF1">
    <property type="entry name" value="RNA CYTOSINE-C(5)-METHYLTRANSFERASE NSUN2-RELATED"/>
    <property type="match status" value="1"/>
</dbReference>
<reference evidence="13 14" key="1">
    <citation type="submission" date="2024-11" db="EMBL/GenBank/DDBJ databases">
        <title>Chromosome-level genome assembly of Eucalyptus globulus Labill. provides insights into its genome evolution.</title>
        <authorList>
            <person name="Li X."/>
        </authorList>
    </citation>
    <scope>NUCLEOTIDE SEQUENCE [LARGE SCALE GENOMIC DNA]</scope>
    <source>
        <strain evidence="13">CL2024</strain>
        <tissue evidence="13">Fresh tender leaves</tissue>
    </source>
</reference>
<keyword evidence="7" id="KW-0819">tRNA processing</keyword>
<keyword evidence="8 10" id="KW-0694">RNA-binding</keyword>
<dbReference type="Pfam" id="PF25376">
    <property type="entry name" value="Pre-PUA_NSUN2"/>
    <property type="match status" value="1"/>
</dbReference>
<evidence type="ECO:0000313" key="14">
    <source>
        <dbReference type="Proteomes" id="UP001634007"/>
    </source>
</evidence>
<protein>
    <recommendedName>
        <fullName evidence="12">SAM-dependent MTase RsmB/NOP-type domain-containing protein</fullName>
    </recommendedName>
</protein>
<keyword evidence="3" id="KW-0820">tRNA-binding</keyword>
<dbReference type="InterPro" id="IPR001678">
    <property type="entry name" value="MeTrfase_RsmB-F_NOP2_dom"/>
</dbReference>
<dbReference type="Proteomes" id="UP001634007">
    <property type="component" value="Unassembled WGS sequence"/>
</dbReference>
<dbReference type="Pfam" id="PF25378">
    <property type="entry name" value="PUA_NSUN2"/>
    <property type="match status" value="1"/>
</dbReference>
<dbReference type="InterPro" id="IPR023270">
    <property type="entry name" value="RCMT_NCL1"/>
</dbReference>
<evidence type="ECO:0000256" key="9">
    <source>
        <dbReference type="ARBA" id="ARBA00023242"/>
    </source>
</evidence>
<evidence type="ECO:0000256" key="6">
    <source>
        <dbReference type="ARBA" id="ARBA00022691"/>
    </source>
</evidence>
<dbReference type="InterPro" id="IPR023267">
    <property type="entry name" value="RCMT"/>
</dbReference>
<evidence type="ECO:0000256" key="3">
    <source>
        <dbReference type="ARBA" id="ARBA00022555"/>
    </source>
</evidence>
<evidence type="ECO:0000256" key="8">
    <source>
        <dbReference type="ARBA" id="ARBA00022884"/>
    </source>
</evidence>
<accession>A0ABD3JBD4</accession>
<evidence type="ECO:0000256" key="7">
    <source>
        <dbReference type="ARBA" id="ARBA00022694"/>
    </source>
</evidence>
<feature type="region of interest" description="Disordered" evidence="11">
    <location>
        <begin position="1"/>
        <end position="116"/>
    </location>
</feature>